<gene>
    <name evidence="2" type="ORF">N7469_004686</name>
</gene>
<name>A0A9W9P4X2_PENCI</name>
<proteinExistence type="predicted"/>
<accession>A0A9W9P4X2</accession>
<sequence>MIVVESGDNRDWSWQPKRHTTKQPGSAAYVLPLEEVKGFQRANGLGIGRVLDVEEEKRELGVSPSPAAAALVLRGDIMHLGPSQVYLNRRVEA</sequence>
<evidence type="ECO:0000256" key="1">
    <source>
        <dbReference type="SAM" id="MobiDB-lite"/>
    </source>
</evidence>
<keyword evidence="3" id="KW-1185">Reference proteome</keyword>
<dbReference type="AlphaFoldDB" id="A0A9W9P4X2"/>
<dbReference type="EMBL" id="JAPQKT010000003">
    <property type="protein sequence ID" value="KAJ5235518.1"/>
    <property type="molecule type" value="Genomic_DNA"/>
</dbReference>
<feature type="region of interest" description="Disordered" evidence="1">
    <location>
        <begin position="1"/>
        <end position="26"/>
    </location>
</feature>
<dbReference type="RefSeq" id="XP_056503018.1">
    <property type="nucleotide sequence ID" value="XM_056643606.1"/>
</dbReference>
<protein>
    <submittedName>
        <fullName evidence="2">Uncharacterized protein</fullName>
    </submittedName>
</protein>
<reference evidence="2" key="2">
    <citation type="journal article" date="2023" name="IMA Fungus">
        <title>Comparative genomic study of the Penicillium genus elucidates a diverse pangenome and 15 lateral gene transfer events.</title>
        <authorList>
            <person name="Petersen C."/>
            <person name="Sorensen T."/>
            <person name="Nielsen M.R."/>
            <person name="Sondergaard T.E."/>
            <person name="Sorensen J.L."/>
            <person name="Fitzpatrick D.A."/>
            <person name="Frisvad J.C."/>
            <person name="Nielsen K.L."/>
        </authorList>
    </citation>
    <scope>NUCLEOTIDE SEQUENCE</scope>
    <source>
        <strain evidence="2">IBT 23319</strain>
    </source>
</reference>
<organism evidence="2 3">
    <name type="scientific">Penicillium citrinum</name>
    <dbReference type="NCBI Taxonomy" id="5077"/>
    <lineage>
        <taxon>Eukaryota</taxon>
        <taxon>Fungi</taxon>
        <taxon>Dikarya</taxon>
        <taxon>Ascomycota</taxon>
        <taxon>Pezizomycotina</taxon>
        <taxon>Eurotiomycetes</taxon>
        <taxon>Eurotiomycetidae</taxon>
        <taxon>Eurotiales</taxon>
        <taxon>Aspergillaceae</taxon>
        <taxon>Penicillium</taxon>
    </lineage>
</organism>
<comment type="caution">
    <text evidence="2">The sequence shown here is derived from an EMBL/GenBank/DDBJ whole genome shotgun (WGS) entry which is preliminary data.</text>
</comment>
<dbReference type="Proteomes" id="UP001147733">
    <property type="component" value="Unassembled WGS sequence"/>
</dbReference>
<reference evidence="2" key="1">
    <citation type="submission" date="2022-11" db="EMBL/GenBank/DDBJ databases">
        <authorList>
            <person name="Petersen C."/>
        </authorList>
    </citation>
    <scope>NUCLEOTIDE SEQUENCE</scope>
    <source>
        <strain evidence="2">IBT 23319</strain>
    </source>
</reference>
<evidence type="ECO:0000313" key="3">
    <source>
        <dbReference type="Proteomes" id="UP001147733"/>
    </source>
</evidence>
<dbReference type="GeneID" id="81382773"/>
<evidence type="ECO:0000313" key="2">
    <source>
        <dbReference type="EMBL" id="KAJ5235518.1"/>
    </source>
</evidence>